<dbReference type="InterPro" id="IPR041519">
    <property type="entry name" value="HEPN_RiboL-PSP"/>
</dbReference>
<evidence type="ECO:0000313" key="3">
    <source>
        <dbReference type="Proteomes" id="UP000004893"/>
    </source>
</evidence>
<gene>
    <name evidence="2" type="ORF">CLOHYLEM_07544</name>
</gene>
<reference evidence="2" key="2">
    <citation type="submission" date="2013-06" db="EMBL/GenBank/DDBJ databases">
        <title>Draft genome sequence of Clostridium hylemonae (DSM 15053).</title>
        <authorList>
            <person name="Sudarsanam P."/>
            <person name="Ley R."/>
            <person name="Guruge J."/>
            <person name="Turnbaugh P.J."/>
            <person name="Mahowald M."/>
            <person name="Liep D."/>
            <person name="Gordon J."/>
        </authorList>
    </citation>
    <scope>NUCLEOTIDE SEQUENCE</scope>
    <source>
        <strain evidence="2">DSM 15053</strain>
    </source>
</reference>
<organism evidence="2 3">
    <name type="scientific">[Clostridium] hylemonae DSM 15053</name>
    <dbReference type="NCBI Taxonomy" id="553973"/>
    <lineage>
        <taxon>Bacteria</taxon>
        <taxon>Bacillati</taxon>
        <taxon>Bacillota</taxon>
        <taxon>Clostridia</taxon>
        <taxon>Lachnospirales</taxon>
        <taxon>Lachnospiraceae</taxon>
    </lineage>
</organism>
<dbReference type="HOGENOM" id="CLU_099853_0_0_9"/>
<dbReference type="Pfam" id="PF18735">
    <property type="entry name" value="HEPN_RiboL-PSP"/>
    <property type="match status" value="1"/>
</dbReference>
<dbReference type="AlphaFoldDB" id="C0C607"/>
<feature type="domain" description="RiboL-PSP-HEPN" evidence="1">
    <location>
        <begin position="30"/>
        <end position="198"/>
    </location>
</feature>
<evidence type="ECO:0000259" key="1">
    <source>
        <dbReference type="Pfam" id="PF18735"/>
    </source>
</evidence>
<dbReference type="Proteomes" id="UP000004893">
    <property type="component" value="Unassembled WGS sequence"/>
</dbReference>
<sequence>MLIAYKRFTDLVNNTQNVGVLYEYIENTMKAPVDTSDLLRWQWIQCISVFDKFVHDIVRIGMVEIFQGNRISTPKFNDFQIDYQTYENIINNPLIASTVFEQRVILKHSFLAFQDPVKVADALSYIWNENDKWGKISGLICMNKKDCVTFLKNAVIRRNQIVHESDYTDALSRRQDIYAQDVVDIRNYTLKVGGAIYNCVK</sequence>
<evidence type="ECO:0000313" key="2">
    <source>
        <dbReference type="EMBL" id="EEG72541.1"/>
    </source>
</evidence>
<dbReference type="EMBL" id="ABYI02000041">
    <property type="protein sequence ID" value="EEG72541.1"/>
    <property type="molecule type" value="Genomic_DNA"/>
</dbReference>
<accession>C0C607</accession>
<dbReference type="OrthoDB" id="291940at2"/>
<proteinExistence type="predicted"/>
<reference evidence="2" key="1">
    <citation type="submission" date="2009-02" db="EMBL/GenBank/DDBJ databases">
        <authorList>
            <person name="Fulton L."/>
            <person name="Clifton S."/>
            <person name="Fulton B."/>
            <person name="Xu J."/>
            <person name="Minx P."/>
            <person name="Pepin K.H."/>
            <person name="Johnson M."/>
            <person name="Bhonagiri V."/>
            <person name="Nash W.E."/>
            <person name="Mardis E.R."/>
            <person name="Wilson R.K."/>
        </authorList>
    </citation>
    <scope>NUCLEOTIDE SEQUENCE [LARGE SCALE GENOMIC DNA]</scope>
    <source>
        <strain evidence="2">DSM 15053</strain>
    </source>
</reference>
<keyword evidence="3" id="KW-1185">Reference proteome</keyword>
<dbReference type="RefSeq" id="WP_006444890.1">
    <property type="nucleotide sequence ID" value="NZ_CP036524.1"/>
</dbReference>
<dbReference type="STRING" id="553973.CLOHYLEM_07544"/>
<protein>
    <recommendedName>
        <fullName evidence="1">RiboL-PSP-HEPN domain-containing protein</fullName>
    </recommendedName>
</protein>
<comment type="caution">
    <text evidence="2">The sequence shown here is derived from an EMBL/GenBank/DDBJ whole genome shotgun (WGS) entry which is preliminary data.</text>
</comment>
<name>C0C607_9FIRM</name>